<dbReference type="InterPro" id="IPR038900">
    <property type="entry name" value="TMC"/>
</dbReference>
<dbReference type="PANTHER" id="PTHR23302:SF39">
    <property type="entry name" value="TRANSMEMBRANE CHANNEL-LIKE PROTEIN 8"/>
    <property type="match status" value="1"/>
</dbReference>
<sequence>MESCIARTVLQVDWIWCGAVVVIHDKKLKGQGGSQVMDGTLVLRHRLAQHDALSDSSTEDSLEELGSQELLLRDLPCSMKEKRLLRQLRASTGRDVSCWVVWRQRQSRAQKQFQEGIWNLVRIFQLWKPPLDEIGGNFGPGIQSYFTFLRFLLFINFLAVLLATGFILLPVIISQNTTIFPTGLSADPECIKYSSNVSYRSAWQRFQDIFTGEGSLEYSYLFYGAYHVTQDSKNHYNVHLAYLLSILGYFFACLIWILRRIVASMARWQMLRWEFKPCVSARIFTEWDFCIQSPEAATLKQRNIYNHLKIDLAEQIRHLQNQQRTRKQLVKLYLLRLLINGVILLLTGAAFYCIYAATEFSQGHSQKNAASLDVLSQYLPPVVISIVNVILPLLFHVLTQLEGYSPNTEVNLTLVRCVILKLSSLGMFMFFLGRRVLCIGSGSAPQCHQCGYNKLYQCWETHIGQEMYKMTLFSFLTTLGSAFLISLPRRLIAKHSSCGLAQWLGKEEFLVPHNVLDIVAAQTVIWIGIFFCPLLPLLACVFVFFTFYIKKYTLFQNCQPSTQLFRASRSKFLFQIMLLLGLFQAYVPLGYVISRVSPSQACGLFTNYSAPWEAVPKALSHLPMSTQRTLSYVTSNVFCFLLLMILSLILTVYVSQVQANRHIIERLKRQRVQCVKEKWCLVRKLAQRLVKQLKLYGGQPHLVQCSTNIVPRYL</sequence>
<feature type="transmembrane region" description="Helical" evidence="6">
    <location>
        <begin position="632"/>
        <end position="654"/>
    </location>
</feature>
<organism evidence="8 9">
    <name type="scientific">Podarcis lilfordi</name>
    <name type="common">Lilford's wall lizard</name>
    <dbReference type="NCBI Taxonomy" id="74358"/>
    <lineage>
        <taxon>Eukaryota</taxon>
        <taxon>Metazoa</taxon>
        <taxon>Chordata</taxon>
        <taxon>Craniata</taxon>
        <taxon>Vertebrata</taxon>
        <taxon>Euteleostomi</taxon>
        <taxon>Lepidosauria</taxon>
        <taxon>Squamata</taxon>
        <taxon>Bifurcata</taxon>
        <taxon>Unidentata</taxon>
        <taxon>Episquamata</taxon>
        <taxon>Laterata</taxon>
        <taxon>Lacertibaenia</taxon>
        <taxon>Lacertidae</taxon>
        <taxon>Podarcis</taxon>
    </lineage>
</organism>
<dbReference type="InterPro" id="IPR012496">
    <property type="entry name" value="TMC_dom"/>
</dbReference>
<evidence type="ECO:0000256" key="4">
    <source>
        <dbReference type="ARBA" id="ARBA00022989"/>
    </source>
</evidence>
<reference evidence="8" key="1">
    <citation type="submission" date="2022-12" db="EMBL/GenBank/DDBJ databases">
        <authorList>
            <person name="Alioto T."/>
            <person name="Alioto T."/>
            <person name="Gomez Garrido J."/>
        </authorList>
    </citation>
    <scope>NUCLEOTIDE SEQUENCE</scope>
</reference>
<comment type="subcellular location">
    <subcellularLocation>
        <location evidence="1 6">Membrane</location>
        <topology evidence="1 6">Multi-pass membrane protein</topology>
    </subcellularLocation>
</comment>
<feature type="transmembrane region" description="Helical" evidence="6">
    <location>
        <begin position="151"/>
        <end position="173"/>
    </location>
</feature>
<protein>
    <recommendedName>
        <fullName evidence="6">Transmembrane channel-like protein</fullName>
    </recommendedName>
</protein>
<feature type="transmembrane region" description="Helical" evidence="6">
    <location>
        <begin position="378"/>
        <end position="398"/>
    </location>
</feature>
<evidence type="ECO:0000256" key="2">
    <source>
        <dbReference type="ARBA" id="ARBA00006510"/>
    </source>
</evidence>
<comment type="similarity">
    <text evidence="2 6">Belongs to the TMC family.</text>
</comment>
<proteinExistence type="inferred from homology"/>
<evidence type="ECO:0000313" key="8">
    <source>
        <dbReference type="EMBL" id="CAI5765854.1"/>
    </source>
</evidence>
<dbReference type="AlphaFoldDB" id="A0AA35JVH3"/>
<evidence type="ECO:0000313" key="9">
    <source>
        <dbReference type="Proteomes" id="UP001178461"/>
    </source>
</evidence>
<evidence type="ECO:0000256" key="6">
    <source>
        <dbReference type="RuleBase" id="RU310713"/>
    </source>
</evidence>
<dbReference type="PANTHER" id="PTHR23302">
    <property type="entry name" value="TRANSMEMBRANE CHANNEL-RELATED"/>
    <property type="match status" value="1"/>
</dbReference>
<evidence type="ECO:0000256" key="1">
    <source>
        <dbReference type="ARBA" id="ARBA00004141"/>
    </source>
</evidence>
<feature type="transmembrane region" description="Helical" evidence="6">
    <location>
        <begin position="570"/>
        <end position="589"/>
    </location>
</feature>
<keyword evidence="5 6" id="KW-0472">Membrane</keyword>
<accession>A0AA35JVH3</accession>
<evidence type="ECO:0000256" key="3">
    <source>
        <dbReference type="ARBA" id="ARBA00022692"/>
    </source>
</evidence>
<evidence type="ECO:0000259" key="7">
    <source>
        <dbReference type="Pfam" id="PF07810"/>
    </source>
</evidence>
<feature type="transmembrane region" description="Helical" evidence="6">
    <location>
        <begin position="240"/>
        <end position="262"/>
    </location>
</feature>
<dbReference type="Proteomes" id="UP001178461">
    <property type="component" value="Chromosome 2"/>
</dbReference>
<dbReference type="EMBL" id="OX395127">
    <property type="protein sequence ID" value="CAI5765854.1"/>
    <property type="molecule type" value="Genomic_DNA"/>
</dbReference>
<gene>
    <name evidence="8" type="ORF">PODLI_1B012853</name>
</gene>
<keyword evidence="4 6" id="KW-1133">Transmembrane helix</keyword>
<name>A0AA35JVH3_9SAUR</name>
<keyword evidence="3 6" id="KW-0812">Transmembrane</keyword>
<dbReference type="GO" id="GO:0005886">
    <property type="term" value="C:plasma membrane"/>
    <property type="evidence" value="ECO:0007669"/>
    <property type="project" value="InterPro"/>
</dbReference>
<evidence type="ECO:0000256" key="5">
    <source>
        <dbReference type="ARBA" id="ARBA00023136"/>
    </source>
</evidence>
<dbReference type="GO" id="GO:0008381">
    <property type="term" value="F:mechanosensitive monoatomic ion channel activity"/>
    <property type="evidence" value="ECO:0007669"/>
    <property type="project" value="TreeGrafter"/>
</dbReference>
<feature type="domain" description="TMC" evidence="7">
    <location>
        <begin position="458"/>
        <end position="568"/>
    </location>
</feature>
<dbReference type="Pfam" id="PF07810">
    <property type="entry name" value="TMC"/>
    <property type="match status" value="1"/>
</dbReference>
<keyword evidence="9" id="KW-1185">Reference proteome</keyword>
<feature type="transmembrane region" description="Helical" evidence="6">
    <location>
        <begin position="524"/>
        <end position="549"/>
    </location>
</feature>
<feature type="transmembrane region" description="Helical" evidence="6">
    <location>
        <begin position="333"/>
        <end position="358"/>
    </location>
</feature>